<dbReference type="EMBL" id="AGEL01000014">
    <property type="protein sequence ID" value="EHO15863.1"/>
    <property type="molecule type" value="Genomic_DNA"/>
</dbReference>
<evidence type="ECO:0000313" key="2">
    <source>
        <dbReference type="EMBL" id="EHO15863.1"/>
    </source>
</evidence>
<feature type="transmembrane region" description="Helical" evidence="1">
    <location>
        <begin position="9"/>
        <end position="27"/>
    </location>
</feature>
<gene>
    <name evidence="2" type="ORF">HMPREF9623_01774</name>
</gene>
<dbReference type="RefSeq" id="WP_009533592.1">
    <property type="nucleotide sequence ID" value="NZ_JH590864.1"/>
</dbReference>
<dbReference type="GeneID" id="86941499"/>
<feature type="transmembrane region" description="Helical" evidence="1">
    <location>
        <begin position="43"/>
        <end position="62"/>
    </location>
</feature>
<keyword evidence="1" id="KW-0472">Membrane</keyword>
<evidence type="ECO:0000256" key="1">
    <source>
        <dbReference type="SAM" id="Phobius"/>
    </source>
</evidence>
<protein>
    <recommendedName>
        <fullName evidence="4">DUF1294 domain-containing protein</fullName>
    </recommendedName>
</protein>
<comment type="caution">
    <text evidence="2">The sequence shown here is derived from an EMBL/GenBank/DDBJ whole genome shotgun (WGS) entry which is preliminary data.</text>
</comment>
<dbReference type="InterPro" id="IPR010718">
    <property type="entry name" value="DUF1294"/>
</dbReference>
<proteinExistence type="predicted"/>
<dbReference type="Pfam" id="PF06961">
    <property type="entry name" value="DUF1294"/>
    <property type="match status" value="1"/>
</dbReference>
<reference evidence="2 3" key="1">
    <citation type="submission" date="2011-10" db="EMBL/GenBank/DDBJ databases">
        <title>The Genome Sequence of Lachnospiraceae bacterium ACC2.</title>
        <authorList>
            <consortium name="The Broad Institute Genome Sequencing Platform"/>
            <person name="Earl A."/>
            <person name="Ward D."/>
            <person name="Feldgarden M."/>
            <person name="Gevers D."/>
            <person name="Sizova M."/>
            <person name="Hazen A."/>
            <person name="Epstein S."/>
            <person name="Young S.K."/>
            <person name="Zeng Q."/>
            <person name="Gargeya S."/>
            <person name="Fitzgerald M."/>
            <person name="Haas B."/>
            <person name="Abouelleil A."/>
            <person name="Alvarado L."/>
            <person name="Arachchi H.M."/>
            <person name="Berlin A."/>
            <person name="Brown A."/>
            <person name="Chapman S.B."/>
            <person name="Chen Z."/>
            <person name="Dunbar C."/>
            <person name="Freedman E."/>
            <person name="Gearin G."/>
            <person name="Goldberg J."/>
            <person name="Griggs A."/>
            <person name="Gujja S."/>
            <person name="Heiman D."/>
            <person name="Howarth C."/>
            <person name="Larson L."/>
            <person name="Lui A."/>
            <person name="MacDonald P.J.P."/>
            <person name="Montmayeur A."/>
            <person name="Murphy C."/>
            <person name="Neiman D."/>
            <person name="Pearson M."/>
            <person name="Priest M."/>
            <person name="Roberts A."/>
            <person name="Saif S."/>
            <person name="Shea T."/>
            <person name="Shenoy N."/>
            <person name="Sisk P."/>
            <person name="Stolte C."/>
            <person name="Sykes S."/>
            <person name="Wortman J."/>
            <person name="Nusbaum C."/>
            <person name="Birren B."/>
        </authorList>
    </citation>
    <scope>NUCLEOTIDE SEQUENCE [LARGE SCALE GENOMIC DNA]</scope>
    <source>
        <strain evidence="2 3">ACC2</strain>
    </source>
</reference>
<evidence type="ECO:0000313" key="3">
    <source>
        <dbReference type="Proteomes" id="UP000018466"/>
    </source>
</evidence>
<keyword evidence="1" id="KW-0812">Transmembrane</keyword>
<dbReference type="Proteomes" id="UP000018466">
    <property type="component" value="Unassembled WGS sequence"/>
</dbReference>
<organism evidence="2 3">
    <name type="scientific">Stomatobaculum longum</name>
    <dbReference type="NCBI Taxonomy" id="796942"/>
    <lineage>
        <taxon>Bacteria</taxon>
        <taxon>Bacillati</taxon>
        <taxon>Bacillota</taxon>
        <taxon>Clostridia</taxon>
        <taxon>Lachnospirales</taxon>
        <taxon>Lachnospiraceae</taxon>
        <taxon>Stomatobaculum</taxon>
    </lineage>
</organism>
<accession>A0AA36Y3L5</accession>
<evidence type="ECO:0008006" key="4">
    <source>
        <dbReference type="Google" id="ProtNLM"/>
    </source>
</evidence>
<keyword evidence="1" id="KW-1133">Transmembrane helix</keyword>
<name>A0AA36Y3L5_9FIRM</name>
<dbReference type="AlphaFoldDB" id="A0AA36Y3L5"/>
<sequence length="92" mass="10643">MHLNTEQSVFLLWIAALSCIGFLLFGLDKRRAVRGAWRIPERTLLLSAFLGGAPGALFGMHFFRHKTQKWKFRIPVPLALLLWGWLAYRVFT</sequence>
<feature type="transmembrane region" description="Helical" evidence="1">
    <location>
        <begin position="74"/>
        <end position="91"/>
    </location>
</feature>
<keyword evidence="3" id="KW-1185">Reference proteome</keyword>